<dbReference type="RefSeq" id="WP_187555349.1">
    <property type="nucleotide sequence ID" value="NZ_CP060716.1"/>
</dbReference>
<proteinExistence type="predicted"/>
<keyword evidence="3" id="KW-1185">Reference proteome</keyword>
<keyword evidence="1" id="KW-0472">Membrane</keyword>
<dbReference type="KEGG" id="ldn:H9L06_00290"/>
<feature type="transmembrane region" description="Helical" evidence="1">
    <location>
        <begin position="12"/>
        <end position="31"/>
    </location>
</feature>
<dbReference type="AlphaFoldDB" id="A0A7G9S4V4"/>
<evidence type="ECO:0000313" key="2">
    <source>
        <dbReference type="EMBL" id="QNN62879.1"/>
    </source>
</evidence>
<dbReference type="EMBL" id="CP060716">
    <property type="protein sequence ID" value="QNN62879.1"/>
    <property type="molecule type" value="Genomic_DNA"/>
</dbReference>
<protein>
    <submittedName>
        <fullName evidence="2">Uncharacterized protein</fullName>
    </submittedName>
</protein>
<feature type="transmembrane region" description="Helical" evidence="1">
    <location>
        <begin position="56"/>
        <end position="76"/>
    </location>
</feature>
<accession>A0A7G9S4V4</accession>
<sequence>MNMTHSAKRENIAWIIAVMLTLIALGVSMWAGNRADEAASTAIGAAERVTAQLSNYTFILIMLAGIACSVAGAMTIRRKLTR</sequence>
<organism evidence="2 3">
    <name type="scientific">Leucobacter denitrificans</name>
    <dbReference type="NCBI Taxonomy" id="683042"/>
    <lineage>
        <taxon>Bacteria</taxon>
        <taxon>Bacillati</taxon>
        <taxon>Actinomycetota</taxon>
        <taxon>Actinomycetes</taxon>
        <taxon>Micrococcales</taxon>
        <taxon>Microbacteriaceae</taxon>
        <taxon>Leucobacter</taxon>
    </lineage>
</organism>
<dbReference type="Proteomes" id="UP000515934">
    <property type="component" value="Chromosome"/>
</dbReference>
<evidence type="ECO:0000256" key="1">
    <source>
        <dbReference type="SAM" id="Phobius"/>
    </source>
</evidence>
<keyword evidence="1" id="KW-0812">Transmembrane</keyword>
<evidence type="ECO:0000313" key="3">
    <source>
        <dbReference type="Proteomes" id="UP000515934"/>
    </source>
</evidence>
<gene>
    <name evidence="2" type="ORF">H9L06_00290</name>
</gene>
<keyword evidence="1" id="KW-1133">Transmembrane helix</keyword>
<name>A0A7G9S4V4_9MICO</name>
<reference evidence="2 3" key="1">
    <citation type="submission" date="2020-08" db="EMBL/GenBank/DDBJ databases">
        <title>Genome sequence of Leucobacter denitrificans KACC 14055T.</title>
        <authorList>
            <person name="Hyun D.-W."/>
            <person name="Bae J.-W."/>
        </authorList>
    </citation>
    <scope>NUCLEOTIDE SEQUENCE [LARGE SCALE GENOMIC DNA]</scope>
    <source>
        <strain evidence="2 3">KACC 14055</strain>
    </source>
</reference>